<dbReference type="RefSeq" id="WP_284306773.1">
    <property type="nucleotide sequence ID" value="NZ_BSPB01000004.1"/>
</dbReference>
<organism evidence="1 2">
    <name type="scientific">Hydrogenophaga electricum</name>
    <dbReference type="NCBI Taxonomy" id="1230953"/>
    <lineage>
        <taxon>Bacteria</taxon>
        <taxon>Pseudomonadati</taxon>
        <taxon>Pseudomonadota</taxon>
        <taxon>Betaproteobacteria</taxon>
        <taxon>Burkholderiales</taxon>
        <taxon>Comamonadaceae</taxon>
        <taxon>Hydrogenophaga</taxon>
    </lineage>
</organism>
<evidence type="ECO:0000313" key="2">
    <source>
        <dbReference type="Proteomes" id="UP001156903"/>
    </source>
</evidence>
<sequence>MSTAALSLWGAFERHPPLNWGTRWRELITELRVDVLLPELELQQELQRLNGRWSRLQPPPEPLASLHLPGRGLEVQARTADGEHFLYVIDRLTRQVVAYVTFSRLVEIHRRADPHLRAPHTKVMPAWRRQGIASAVYRWWLDSGRSAITGARQSPAARALWLSMARHYPLAYVRIDHKRLYPIEAPADAAALSALNVRAVLLGRGCELADFAEGCL</sequence>
<name>A0ABQ6BZ04_9BURK</name>
<dbReference type="SUPFAM" id="SSF55729">
    <property type="entry name" value="Acyl-CoA N-acyltransferases (Nat)"/>
    <property type="match status" value="1"/>
</dbReference>
<evidence type="ECO:0008006" key="3">
    <source>
        <dbReference type="Google" id="ProtNLM"/>
    </source>
</evidence>
<dbReference type="Proteomes" id="UP001156903">
    <property type="component" value="Unassembled WGS sequence"/>
</dbReference>
<accession>A0ABQ6BZ04</accession>
<dbReference type="EMBL" id="BSPB01000004">
    <property type="protein sequence ID" value="GLS13346.1"/>
    <property type="molecule type" value="Genomic_DNA"/>
</dbReference>
<comment type="caution">
    <text evidence="1">The sequence shown here is derived from an EMBL/GenBank/DDBJ whole genome shotgun (WGS) entry which is preliminary data.</text>
</comment>
<evidence type="ECO:0000313" key="1">
    <source>
        <dbReference type="EMBL" id="GLS13346.1"/>
    </source>
</evidence>
<dbReference type="InterPro" id="IPR016181">
    <property type="entry name" value="Acyl_CoA_acyltransferase"/>
</dbReference>
<keyword evidence="2" id="KW-1185">Reference proteome</keyword>
<proteinExistence type="predicted"/>
<gene>
    <name evidence="1" type="ORF">GCM10007935_07750</name>
</gene>
<dbReference type="Gene3D" id="3.40.630.30">
    <property type="match status" value="1"/>
</dbReference>
<protein>
    <recommendedName>
        <fullName evidence="3">N-acetyltransferase domain-containing protein</fullName>
    </recommendedName>
</protein>
<reference evidence="2" key="1">
    <citation type="journal article" date="2019" name="Int. J. Syst. Evol. Microbiol.">
        <title>The Global Catalogue of Microorganisms (GCM) 10K type strain sequencing project: providing services to taxonomists for standard genome sequencing and annotation.</title>
        <authorList>
            <consortium name="The Broad Institute Genomics Platform"/>
            <consortium name="The Broad Institute Genome Sequencing Center for Infectious Disease"/>
            <person name="Wu L."/>
            <person name="Ma J."/>
        </authorList>
    </citation>
    <scope>NUCLEOTIDE SEQUENCE [LARGE SCALE GENOMIC DNA]</scope>
    <source>
        <strain evidence="2">NBRC 109341</strain>
    </source>
</reference>